<protein>
    <submittedName>
        <fullName evidence="2">Uncharacterized protein</fullName>
    </submittedName>
</protein>
<evidence type="ECO:0000313" key="3">
    <source>
        <dbReference type="Proteomes" id="UP000887013"/>
    </source>
</evidence>
<name>A0A8X6QLS1_NEPPI</name>
<dbReference type="EMBL" id="BMAW01128512">
    <property type="protein sequence ID" value="GFU25800.1"/>
    <property type="molecule type" value="Genomic_DNA"/>
</dbReference>
<comment type="caution">
    <text evidence="2">The sequence shown here is derived from an EMBL/GenBank/DDBJ whole genome shotgun (WGS) entry which is preliminary data.</text>
</comment>
<accession>A0A8X6QLS1</accession>
<proteinExistence type="predicted"/>
<feature type="region of interest" description="Disordered" evidence="1">
    <location>
        <begin position="14"/>
        <end position="64"/>
    </location>
</feature>
<keyword evidence="3" id="KW-1185">Reference proteome</keyword>
<dbReference type="OrthoDB" id="10364836at2759"/>
<evidence type="ECO:0000313" key="2">
    <source>
        <dbReference type="EMBL" id="GFU25800.1"/>
    </source>
</evidence>
<organism evidence="2 3">
    <name type="scientific">Nephila pilipes</name>
    <name type="common">Giant wood spider</name>
    <name type="synonym">Nephila maculata</name>
    <dbReference type="NCBI Taxonomy" id="299642"/>
    <lineage>
        <taxon>Eukaryota</taxon>
        <taxon>Metazoa</taxon>
        <taxon>Ecdysozoa</taxon>
        <taxon>Arthropoda</taxon>
        <taxon>Chelicerata</taxon>
        <taxon>Arachnida</taxon>
        <taxon>Araneae</taxon>
        <taxon>Araneomorphae</taxon>
        <taxon>Entelegynae</taxon>
        <taxon>Araneoidea</taxon>
        <taxon>Nephilidae</taxon>
        <taxon>Nephila</taxon>
    </lineage>
</organism>
<reference evidence="2" key="1">
    <citation type="submission" date="2020-08" db="EMBL/GenBank/DDBJ databases">
        <title>Multicomponent nature underlies the extraordinary mechanical properties of spider dragline silk.</title>
        <authorList>
            <person name="Kono N."/>
            <person name="Nakamura H."/>
            <person name="Mori M."/>
            <person name="Yoshida Y."/>
            <person name="Ohtoshi R."/>
            <person name="Malay A.D."/>
            <person name="Moran D.A.P."/>
            <person name="Tomita M."/>
            <person name="Numata K."/>
            <person name="Arakawa K."/>
        </authorList>
    </citation>
    <scope>NUCLEOTIDE SEQUENCE</scope>
</reference>
<dbReference type="AlphaFoldDB" id="A0A8X6QLS1"/>
<dbReference type="Proteomes" id="UP000887013">
    <property type="component" value="Unassembled WGS sequence"/>
</dbReference>
<sequence>MDAMLRRLEEEVAAATARPALRLHRATSQGEVGREGGIRSTAGHPSPTSRTPPQARAPRKQGKQAFSFCERPISLSCPFPIKVDLRRCAARNGGEMFPCGCGGYVTMHTETKRF</sequence>
<evidence type="ECO:0000256" key="1">
    <source>
        <dbReference type="SAM" id="MobiDB-lite"/>
    </source>
</evidence>
<gene>
    <name evidence="2" type="ORF">NPIL_157711</name>
</gene>